<evidence type="ECO:0000313" key="2">
    <source>
        <dbReference type="EMBL" id="GID11151.1"/>
    </source>
</evidence>
<accession>A0A8J3N9I9</accession>
<dbReference type="EMBL" id="BOMB01000010">
    <property type="protein sequence ID" value="GID11151.1"/>
    <property type="molecule type" value="Genomic_DNA"/>
</dbReference>
<organism evidence="2 3">
    <name type="scientific">Actinocatenispora rupis</name>
    <dbReference type="NCBI Taxonomy" id="519421"/>
    <lineage>
        <taxon>Bacteria</taxon>
        <taxon>Bacillati</taxon>
        <taxon>Actinomycetota</taxon>
        <taxon>Actinomycetes</taxon>
        <taxon>Micromonosporales</taxon>
        <taxon>Micromonosporaceae</taxon>
        <taxon>Actinocatenispora</taxon>
    </lineage>
</organism>
<gene>
    <name evidence="2" type="ORF">Aru02nite_20400</name>
</gene>
<proteinExistence type="predicted"/>
<dbReference type="AlphaFoldDB" id="A0A8J3N9I9"/>
<keyword evidence="3" id="KW-1185">Reference proteome</keyword>
<reference evidence="2" key="1">
    <citation type="submission" date="2021-01" db="EMBL/GenBank/DDBJ databases">
        <title>Whole genome shotgun sequence of Actinocatenispora rupis NBRC 107355.</title>
        <authorList>
            <person name="Komaki H."/>
            <person name="Tamura T."/>
        </authorList>
    </citation>
    <scope>NUCLEOTIDE SEQUENCE</scope>
    <source>
        <strain evidence="2">NBRC 107355</strain>
    </source>
</reference>
<feature type="region of interest" description="Disordered" evidence="1">
    <location>
        <begin position="44"/>
        <end position="64"/>
    </location>
</feature>
<feature type="compositionally biased region" description="Polar residues" evidence="1">
    <location>
        <begin position="1"/>
        <end position="11"/>
    </location>
</feature>
<sequence length="64" mass="6877">MPGDQAQQLTPGVSARSGHGHPYAHIDLPHVYASDCITMRTHLRFPAPPGPVVRTTAGDQARHP</sequence>
<comment type="caution">
    <text evidence="2">The sequence shown here is derived from an EMBL/GenBank/DDBJ whole genome shotgun (WGS) entry which is preliminary data.</text>
</comment>
<name>A0A8J3N9I9_9ACTN</name>
<dbReference type="Proteomes" id="UP000612808">
    <property type="component" value="Unassembled WGS sequence"/>
</dbReference>
<evidence type="ECO:0000313" key="3">
    <source>
        <dbReference type="Proteomes" id="UP000612808"/>
    </source>
</evidence>
<feature type="region of interest" description="Disordered" evidence="1">
    <location>
        <begin position="1"/>
        <end position="24"/>
    </location>
</feature>
<evidence type="ECO:0000256" key="1">
    <source>
        <dbReference type="SAM" id="MobiDB-lite"/>
    </source>
</evidence>
<protein>
    <submittedName>
        <fullName evidence="2">Uncharacterized protein</fullName>
    </submittedName>
</protein>